<keyword evidence="2" id="KW-1185">Reference proteome</keyword>
<organism evidence="1 2">
    <name type="scientific">Undibacterium seohonense</name>
    <dbReference type="NCBI Taxonomy" id="1344950"/>
    <lineage>
        <taxon>Bacteria</taxon>
        <taxon>Pseudomonadati</taxon>
        <taxon>Pseudomonadota</taxon>
        <taxon>Betaproteobacteria</taxon>
        <taxon>Burkholderiales</taxon>
        <taxon>Oxalobacteraceae</taxon>
        <taxon>Undibacterium</taxon>
    </lineage>
</organism>
<evidence type="ECO:0000313" key="2">
    <source>
        <dbReference type="Proteomes" id="UP000648257"/>
    </source>
</evidence>
<evidence type="ECO:0000313" key="1">
    <source>
        <dbReference type="EMBL" id="MBC3809765.1"/>
    </source>
</evidence>
<sequence length="48" mass="5478">MSKHEEDGEFIRKGPAPFFIVLFDSSKAPMATMEGIESSFEKYVAKFF</sequence>
<name>A0ABR6X9Z8_9BURK</name>
<dbReference type="EMBL" id="JACOFW010000103">
    <property type="protein sequence ID" value="MBC3809765.1"/>
    <property type="molecule type" value="Genomic_DNA"/>
</dbReference>
<dbReference type="Proteomes" id="UP000648257">
    <property type="component" value="Unassembled WGS sequence"/>
</dbReference>
<protein>
    <submittedName>
        <fullName evidence="1">Uncharacterized protein</fullName>
    </submittedName>
</protein>
<feature type="non-terminal residue" evidence="1">
    <location>
        <position position="48"/>
    </location>
</feature>
<gene>
    <name evidence="1" type="ORF">H8K52_20745</name>
</gene>
<proteinExistence type="predicted"/>
<comment type="caution">
    <text evidence="1">The sequence shown here is derived from an EMBL/GenBank/DDBJ whole genome shotgun (WGS) entry which is preliminary data.</text>
</comment>
<accession>A0ABR6X9Z8</accession>
<reference evidence="1 2" key="1">
    <citation type="submission" date="2020-08" db="EMBL/GenBank/DDBJ databases">
        <title>Novel species isolated from subtropical streams in China.</title>
        <authorList>
            <person name="Lu H."/>
        </authorList>
    </citation>
    <scope>NUCLEOTIDE SEQUENCE [LARGE SCALE GENOMIC DNA]</scope>
    <source>
        <strain evidence="1 2">KACC 16656</strain>
    </source>
</reference>